<feature type="transmembrane region" description="Helical" evidence="1">
    <location>
        <begin position="290"/>
        <end position="309"/>
    </location>
</feature>
<feature type="transmembrane region" description="Helical" evidence="1">
    <location>
        <begin position="531"/>
        <end position="555"/>
    </location>
</feature>
<dbReference type="Proteomes" id="UP001596297">
    <property type="component" value="Unassembled WGS sequence"/>
</dbReference>
<reference evidence="3" key="1">
    <citation type="journal article" date="2019" name="Int. J. Syst. Evol. Microbiol.">
        <title>The Global Catalogue of Microorganisms (GCM) 10K type strain sequencing project: providing services to taxonomists for standard genome sequencing and annotation.</title>
        <authorList>
            <consortium name="The Broad Institute Genomics Platform"/>
            <consortium name="The Broad Institute Genome Sequencing Center for Infectious Disease"/>
            <person name="Wu L."/>
            <person name="Ma J."/>
        </authorList>
    </citation>
    <scope>NUCLEOTIDE SEQUENCE [LARGE SCALE GENOMIC DNA]</scope>
    <source>
        <strain evidence="3">CGMCC 1.15772</strain>
    </source>
</reference>
<gene>
    <name evidence="2" type="ORF">ACFP81_08890</name>
</gene>
<comment type="caution">
    <text evidence="2">The sequence shown here is derived from an EMBL/GenBank/DDBJ whole genome shotgun (WGS) entry which is preliminary data.</text>
</comment>
<protein>
    <submittedName>
        <fullName evidence="2">DUF5693 family protein</fullName>
    </submittedName>
</protein>
<proteinExistence type="predicted"/>
<evidence type="ECO:0000313" key="2">
    <source>
        <dbReference type="EMBL" id="MFC6592105.1"/>
    </source>
</evidence>
<accession>A0ABW1YEU1</accession>
<keyword evidence="1" id="KW-1133">Transmembrane helix</keyword>
<dbReference type="Pfam" id="PF18949">
    <property type="entry name" value="DUF5693"/>
    <property type="match status" value="1"/>
</dbReference>
<keyword evidence="1" id="KW-0812">Transmembrane</keyword>
<feature type="transmembrane region" description="Helical" evidence="1">
    <location>
        <begin position="393"/>
        <end position="412"/>
    </location>
</feature>
<dbReference type="InterPro" id="IPR043748">
    <property type="entry name" value="DUF5693"/>
</dbReference>
<feature type="transmembrane region" description="Helical" evidence="1">
    <location>
        <begin position="340"/>
        <end position="356"/>
    </location>
</feature>
<feature type="transmembrane region" description="Helical" evidence="1">
    <location>
        <begin position="432"/>
        <end position="449"/>
    </location>
</feature>
<sequence>MSYEQQSRTAALVMDYPALVTQAQRYGEDPLALLERYRKLGVNGVALYENTVGSRQQAGLIYLRSGAELAAENPGAGFDGRLTYLRELVPGAAADLLTRYSIKPELVNIAGQTYQAWTTDPQYLPAGPDTKLVQRLQQAGYVLVYRPYDDPAVLEPAADWPQVPFVAFNGTEVPGVRVDSRLELVNQRLEGRVPALIEATEQRGLDELVARHGAVRMFSLNPAWQERLLPEEVASKYALAASERSHRLLYFRPYPTTEETETMLARTREVLQAKQVTIGTPEVRPFQTNLTWQALAALGPLAALLLLGLSYPLPRVGLLVAALAGLGALALNGFQPLPGLALIAAITFPALGFVLRRSGPADWLVATGLSLAGVLFVSALGANAQSVLGLEPFRGVGLTLLAPLAFVALSFLPRQDIRKTAADLYRRPLTTGDVMILGVALVAFAVMFLRRGNTSSVGVSDAEARIRQELQDSIVRPRFKELAGHPLALLGLGGGLPGYLPGLLLLGGVMGQASILNTFSHFHTPLLISAARCFIGLAAGLVAGILLLAALRLALRLWQGLRPVPEQA</sequence>
<evidence type="ECO:0000313" key="3">
    <source>
        <dbReference type="Proteomes" id="UP001596297"/>
    </source>
</evidence>
<evidence type="ECO:0000256" key="1">
    <source>
        <dbReference type="SAM" id="Phobius"/>
    </source>
</evidence>
<organism evidence="2 3">
    <name type="scientific">Deinococcus lacus</name>
    <dbReference type="NCBI Taxonomy" id="392561"/>
    <lineage>
        <taxon>Bacteria</taxon>
        <taxon>Thermotogati</taxon>
        <taxon>Deinococcota</taxon>
        <taxon>Deinococci</taxon>
        <taxon>Deinococcales</taxon>
        <taxon>Deinococcaceae</taxon>
        <taxon>Deinococcus</taxon>
    </lineage>
</organism>
<dbReference type="EMBL" id="JBHSWD010000001">
    <property type="protein sequence ID" value="MFC6592105.1"/>
    <property type="molecule type" value="Genomic_DNA"/>
</dbReference>
<name>A0ABW1YEU1_9DEIO</name>
<keyword evidence="3" id="KW-1185">Reference proteome</keyword>
<keyword evidence="1" id="KW-0472">Membrane</keyword>
<feature type="transmembrane region" description="Helical" evidence="1">
    <location>
        <begin position="363"/>
        <end position="381"/>
    </location>
</feature>
<dbReference type="RefSeq" id="WP_380083661.1">
    <property type="nucleotide sequence ID" value="NZ_JBHSWD010000001.1"/>
</dbReference>